<organism evidence="2 3">
    <name type="scientific">Dioscorea zingiberensis</name>
    <dbReference type="NCBI Taxonomy" id="325984"/>
    <lineage>
        <taxon>Eukaryota</taxon>
        <taxon>Viridiplantae</taxon>
        <taxon>Streptophyta</taxon>
        <taxon>Embryophyta</taxon>
        <taxon>Tracheophyta</taxon>
        <taxon>Spermatophyta</taxon>
        <taxon>Magnoliopsida</taxon>
        <taxon>Liliopsida</taxon>
        <taxon>Dioscoreales</taxon>
        <taxon>Dioscoreaceae</taxon>
        <taxon>Dioscorea</taxon>
    </lineage>
</organism>
<name>A0A9D5CMH9_9LILI</name>
<dbReference type="PANTHER" id="PTHR48007:SF8">
    <property type="entry name" value="RECEPTOR PROTEIN KINASE-LIKE PROTEIN ZAR1"/>
    <property type="match status" value="1"/>
</dbReference>
<comment type="caution">
    <text evidence="2">The sequence shown here is derived from an EMBL/GenBank/DDBJ whole genome shotgun (WGS) entry which is preliminary data.</text>
</comment>
<reference evidence="2" key="1">
    <citation type="submission" date="2021-03" db="EMBL/GenBank/DDBJ databases">
        <authorList>
            <person name="Li Z."/>
            <person name="Yang C."/>
        </authorList>
    </citation>
    <scope>NUCLEOTIDE SEQUENCE</scope>
    <source>
        <strain evidence="2">Dzin_1.0</strain>
        <tissue evidence="2">Leaf</tissue>
    </source>
</reference>
<dbReference type="PANTHER" id="PTHR48007">
    <property type="entry name" value="LEUCINE-RICH REPEAT RECEPTOR-LIKE PROTEIN KINASE PXC1"/>
    <property type="match status" value="1"/>
</dbReference>
<feature type="transmembrane region" description="Helical" evidence="1">
    <location>
        <begin position="67"/>
        <end position="86"/>
    </location>
</feature>
<dbReference type="AlphaFoldDB" id="A0A9D5CMH9"/>
<accession>A0A9D5CMH9</accession>
<keyword evidence="1" id="KW-0472">Membrane</keyword>
<evidence type="ECO:0000313" key="3">
    <source>
        <dbReference type="Proteomes" id="UP001085076"/>
    </source>
</evidence>
<dbReference type="Proteomes" id="UP001085076">
    <property type="component" value="Miscellaneous, Linkage group lg04"/>
</dbReference>
<keyword evidence="1" id="KW-0812">Transmembrane</keyword>
<proteinExistence type="predicted"/>
<reference evidence="2" key="2">
    <citation type="journal article" date="2022" name="Hortic Res">
        <title>The genome of Dioscorea zingiberensis sheds light on the biosynthesis, origin and evolution of the medicinally important diosgenin saponins.</title>
        <authorList>
            <person name="Li Y."/>
            <person name="Tan C."/>
            <person name="Li Z."/>
            <person name="Guo J."/>
            <person name="Li S."/>
            <person name="Chen X."/>
            <person name="Wang C."/>
            <person name="Dai X."/>
            <person name="Yang H."/>
            <person name="Song W."/>
            <person name="Hou L."/>
            <person name="Xu J."/>
            <person name="Tong Z."/>
            <person name="Xu A."/>
            <person name="Yuan X."/>
            <person name="Wang W."/>
            <person name="Yang Q."/>
            <person name="Chen L."/>
            <person name="Sun Z."/>
            <person name="Wang K."/>
            <person name="Pan B."/>
            <person name="Chen J."/>
            <person name="Bao Y."/>
            <person name="Liu F."/>
            <person name="Qi X."/>
            <person name="Gang D.R."/>
            <person name="Wen J."/>
            <person name="Li J."/>
        </authorList>
    </citation>
    <scope>NUCLEOTIDE SEQUENCE</scope>
    <source>
        <strain evidence="2">Dzin_1.0</strain>
    </source>
</reference>
<dbReference type="EMBL" id="JAGGNH010000004">
    <property type="protein sequence ID" value="KAJ0975519.1"/>
    <property type="molecule type" value="Genomic_DNA"/>
</dbReference>
<gene>
    <name evidence="2" type="ORF">J5N97_017484</name>
</gene>
<keyword evidence="1" id="KW-1133">Transmembrane helix</keyword>
<evidence type="ECO:0000313" key="2">
    <source>
        <dbReference type="EMBL" id="KAJ0975519.1"/>
    </source>
</evidence>
<evidence type="ECO:0000256" key="1">
    <source>
        <dbReference type="SAM" id="Phobius"/>
    </source>
</evidence>
<keyword evidence="3" id="KW-1185">Reference proteome</keyword>
<dbReference type="OrthoDB" id="10616754at2759"/>
<protein>
    <submittedName>
        <fullName evidence="2">Uncharacterized protein</fullName>
    </submittedName>
</protein>
<dbReference type="InterPro" id="IPR046959">
    <property type="entry name" value="PRK1-6/SRF4-like"/>
</dbReference>
<sequence length="139" mass="15744">MEYGEIPFIVSLDLRHNNLSDEIPQSGSLSTKGPLPSQETLISPRIILNPCTVNAAPVEEEGKRRPAVTIPILAAILMVVVLQWQLRRRRSDWEKKKDGEKEERRRGGEGEVYVAVNDEFMMELEELLRASAYVVGKSR</sequence>